<accession>C9MWD8</accession>
<proteinExistence type="predicted"/>
<dbReference type="AlphaFoldDB" id="C9MWD8"/>
<organism evidence="2 3">
    <name type="scientific">Leptotrichia hofstadii F0254</name>
    <dbReference type="NCBI Taxonomy" id="634994"/>
    <lineage>
        <taxon>Bacteria</taxon>
        <taxon>Fusobacteriati</taxon>
        <taxon>Fusobacteriota</taxon>
        <taxon>Fusobacteriia</taxon>
        <taxon>Fusobacteriales</taxon>
        <taxon>Leptotrichiaceae</taxon>
        <taxon>Leptotrichia</taxon>
    </lineage>
</organism>
<comment type="caution">
    <text evidence="2">The sequence shown here is derived from an EMBL/GenBank/DDBJ whole genome shotgun (WGS) entry which is preliminary data.</text>
</comment>
<feature type="transmembrane region" description="Helical" evidence="1">
    <location>
        <begin position="52"/>
        <end position="76"/>
    </location>
</feature>
<name>C9MWD8_9FUSO</name>
<protein>
    <submittedName>
        <fullName evidence="2">Uncharacterized protein</fullName>
    </submittedName>
</protein>
<dbReference type="Proteomes" id="UP000006233">
    <property type="component" value="Unassembled WGS sequence"/>
</dbReference>
<dbReference type="EMBL" id="ACVB02000008">
    <property type="protein sequence ID" value="EEX74804.1"/>
    <property type="molecule type" value="Genomic_DNA"/>
</dbReference>
<keyword evidence="1" id="KW-1133">Transmembrane helix</keyword>
<reference evidence="2 3" key="1">
    <citation type="submission" date="2009-09" db="EMBL/GenBank/DDBJ databases">
        <authorList>
            <person name="Weinstock G."/>
            <person name="Sodergren E."/>
            <person name="Clifton S."/>
            <person name="Fulton L."/>
            <person name="Fulton B."/>
            <person name="Courtney L."/>
            <person name="Fronick C."/>
            <person name="Harrison M."/>
            <person name="Strong C."/>
            <person name="Farmer C."/>
            <person name="Delahaunty K."/>
            <person name="Markovic C."/>
            <person name="Hall O."/>
            <person name="Minx P."/>
            <person name="Tomlinson C."/>
            <person name="Mitreva M."/>
            <person name="Nelson J."/>
            <person name="Hou S."/>
            <person name="Wollam A."/>
            <person name="Pepin K.H."/>
            <person name="Johnson M."/>
            <person name="Bhonagiri V."/>
            <person name="Nash W.E."/>
            <person name="Warren W."/>
            <person name="Chinwalla A."/>
            <person name="Mardis E.R."/>
            <person name="Wilson R.K."/>
        </authorList>
    </citation>
    <scope>NUCLEOTIDE SEQUENCE [LARGE SCALE GENOMIC DNA]</scope>
    <source>
        <strain evidence="2 3">F0254</strain>
    </source>
</reference>
<dbReference type="HOGENOM" id="CLU_1956869_0_0_0"/>
<evidence type="ECO:0000313" key="3">
    <source>
        <dbReference type="Proteomes" id="UP000006233"/>
    </source>
</evidence>
<feature type="transmembrane region" description="Helical" evidence="1">
    <location>
        <begin position="120"/>
        <end position="141"/>
    </location>
</feature>
<gene>
    <name evidence="2" type="ORF">GCWU000323_00859</name>
</gene>
<evidence type="ECO:0000313" key="2">
    <source>
        <dbReference type="EMBL" id="EEX74804.1"/>
    </source>
</evidence>
<keyword evidence="1" id="KW-0472">Membrane</keyword>
<evidence type="ECO:0000256" key="1">
    <source>
        <dbReference type="SAM" id="Phobius"/>
    </source>
</evidence>
<sequence>MLKCIKIIKYGELDMINAFTFLTLLLLFVRVYSLVSLLFLSGKRVQFAERITVLILLLEVLTIFLYSFFVSFRYLLPPALMLLKTPKFLIFKNFSMVLLSYSLLNLALSFTFNSQNIFKFINRFLVGIVLLTNIIYGFLLIV</sequence>
<feature type="transmembrane region" description="Helical" evidence="1">
    <location>
        <begin position="88"/>
        <end position="108"/>
    </location>
</feature>
<feature type="transmembrane region" description="Helical" evidence="1">
    <location>
        <begin position="18"/>
        <end position="40"/>
    </location>
</feature>
<keyword evidence="1" id="KW-0812">Transmembrane</keyword>